<evidence type="ECO:0000313" key="8">
    <source>
        <dbReference type="Proteomes" id="UP000265618"/>
    </source>
</evidence>
<name>A0A9K3CRA9_9EUKA</name>
<dbReference type="OrthoDB" id="10022113at2759"/>
<dbReference type="InterPro" id="IPR057089">
    <property type="entry name" value="C2_TIP"/>
</dbReference>
<dbReference type="Pfam" id="PF23122">
    <property type="entry name" value="C2_ITFG1"/>
    <property type="match status" value="1"/>
</dbReference>
<dbReference type="EMBL" id="BDIP01000289">
    <property type="protein sequence ID" value="GIQ81022.1"/>
    <property type="molecule type" value="Genomic_DNA"/>
</dbReference>
<accession>A0A9K3CRA9</accession>
<dbReference type="Proteomes" id="UP000265618">
    <property type="component" value="Unassembled WGS sequence"/>
</dbReference>
<keyword evidence="2" id="KW-0812">Transmembrane</keyword>
<evidence type="ECO:0000256" key="4">
    <source>
        <dbReference type="ARBA" id="ARBA00023136"/>
    </source>
</evidence>
<keyword evidence="8" id="KW-1185">Reference proteome</keyword>
<keyword evidence="5" id="KW-0325">Glycoprotein</keyword>
<keyword evidence="3" id="KW-1133">Transmembrane helix</keyword>
<evidence type="ECO:0000259" key="6">
    <source>
        <dbReference type="Pfam" id="PF23122"/>
    </source>
</evidence>
<proteinExistence type="predicted"/>
<dbReference type="GO" id="GO:0005886">
    <property type="term" value="C:plasma membrane"/>
    <property type="evidence" value="ECO:0007669"/>
    <property type="project" value="TreeGrafter"/>
</dbReference>
<comment type="caution">
    <text evidence="7">The sequence shown here is derived from an EMBL/GenBank/DDBJ whole genome shotgun (WGS) entry which is preliminary data.</text>
</comment>
<evidence type="ECO:0000256" key="2">
    <source>
        <dbReference type="ARBA" id="ARBA00022692"/>
    </source>
</evidence>
<dbReference type="InterPro" id="IPR024881">
    <property type="entry name" value="Tip"/>
</dbReference>
<comment type="subcellular location">
    <subcellularLocation>
        <location evidence="1">Membrane</location>
        <topology evidence="1">Single-pass type I membrane protein</topology>
    </subcellularLocation>
</comment>
<feature type="domain" description="T-cell immunomodulatory protein TIP C2" evidence="6">
    <location>
        <begin position="350"/>
        <end position="456"/>
    </location>
</feature>
<protein>
    <submittedName>
        <fullName evidence="7">T-cell immunomodulatory protein</fullName>
    </submittedName>
</protein>
<dbReference type="PANTHER" id="PTHR13412">
    <property type="entry name" value="T-CELL IMMUNOMODULATORY PROTEIN HOMOLOG"/>
    <property type="match status" value="1"/>
</dbReference>
<dbReference type="AlphaFoldDB" id="A0A9K3CRA9"/>
<dbReference type="PANTHER" id="PTHR13412:SF0">
    <property type="entry name" value="T-CELL IMMUNOMODULATORY PROTEIN"/>
    <property type="match status" value="1"/>
</dbReference>
<gene>
    <name evidence="7" type="ORF">KIPB_001914</name>
</gene>
<organism evidence="7 8">
    <name type="scientific">Kipferlia bialata</name>
    <dbReference type="NCBI Taxonomy" id="797122"/>
    <lineage>
        <taxon>Eukaryota</taxon>
        <taxon>Metamonada</taxon>
        <taxon>Carpediemonas-like organisms</taxon>
        <taxon>Kipferlia</taxon>
    </lineage>
</organism>
<evidence type="ECO:0000256" key="5">
    <source>
        <dbReference type="ARBA" id="ARBA00023180"/>
    </source>
</evidence>
<sequence>MPKEHTVCTDPFDMILADATGDCAADVVLVTTAPVLDNEDIVSYHADIFTSIVSVRTDTASRVYQHSQSVHLHTGSRGSLSFLSMIDANLNANLDIMYGVLDTETGVEEIRVIHQVTETVCNDVDSGEDCRAKADMCSTNVEDVMYEEYPRVEGTSLPASITVTPFPLDPGDGRVCHLQGRERRSGVYANTPARMTYLDIQFTRQQTVMLPAVCTSGDSAPVDTLILLLALVCDQAGLESGQCSVAHNPSTQSLLKANVYLAPPSPSHPLDLGAMAGVTGAMNAAFAEVQASISSAGVGVVVNTRTEAGAGLTLLASPYGTEGFFLKGTPLNGKCIDVCASGETQPETPPYGVSYPGATLKYVTADMSNQPQVGIGNSLPASSYNALSTPYVYFGIGRVAQYIDQFYVGINYASTPTKTKSHGSQAVWHAFSGIVPNSLTVAIPYPPNNPDKWEIQ</sequence>
<reference evidence="7 8" key="1">
    <citation type="journal article" date="2018" name="PLoS ONE">
        <title>The draft genome of Kipferlia bialata reveals reductive genome evolution in fornicate parasites.</title>
        <authorList>
            <person name="Tanifuji G."/>
            <person name="Takabayashi S."/>
            <person name="Kume K."/>
            <person name="Takagi M."/>
            <person name="Nakayama T."/>
            <person name="Kamikawa R."/>
            <person name="Inagaki Y."/>
            <person name="Hashimoto T."/>
        </authorList>
    </citation>
    <scope>NUCLEOTIDE SEQUENCE [LARGE SCALE GENOMIC DNA]</scope>
    <source>
        <strain evidence="7">NY0173</strain>
    </source>
</reference>
<feature type="non-terminal residue" evidence="7">
    <location>
        <position position="456"/>
    </location>
</feature>
<evidence type="ECO:0000313" key="7">
    <source>
        <dbReference type="EMBL" id="GIQ81022.1"/>
    </source>
</evidence>
<evidence type="ECO:0000256" key="3">
    <source>
        <dbReference type="ARBA" id="ARBA00022989"/>
    </source>
</evidence>
<evidence type="ECO:0000256" key="1">
    <source>
        <dbReference type="ARBA" id="ARBA00004479"/>
    </source>
</evidence>
<keyword evidence="4" id="KW-0472">Membrane</keyword>